<dbReference type="EMBL" id="JBJKFK010004005">
    <property type="protein sequence ID" value="KAL3309368.1"/>
    <property type="molecule type" value="Genomic_DNA"/>
</dbReference>
<dbReference type="AlphaFoldDB" id="A0ABD2PPD7"/>
<accession>A0ABD2PPD7</accession>
<organism evidence="2 3">
    <name type="scientific">Cichlidogyrus casuarinus</name>
    <dbReference type="NCBI Taxonomy" id="1844966"/>
    <lineage>
        <taxon>Eukaryota</taxon>
        <taxon>Metazoa</taxon>
        <taxon>Spiralia</taxon>
        <taxon>Lophotrochozoa</taxon>
        <taxon>Platyhelminthes</taxon>
        <taxon>Monogenea</taxon>
        <taxon>Monopisthocotylea</taxon>
        <taxon>Dactylogyridea</taxon>
        <taxon>Ancyrocephalidae</taxon>
        <taxon>Cichlidogyrus</taxon>
    </lineage>
</organism>
<feature type="region of interest" description="Disordered" evidence="1">
    <location>
        <begin position="47"/>
        <end position="68"/>
    </location>
</feature>
<name>A0ABD2PPD7_9PLAT</name>
<gene>
    <name evidence="2" type="ORF">Ciccas_012087</name>
</gene>
<proteinExistence type="predicted"/>
<dbReference type="Proteomes" id="UP001626550">
    <property type="component" value="Unassembled WGS sequence"/>
</dbReference>
<comment type="caution">
    <text evidence="2">The sequence shown here is derived from an EMBL/GenBank/DDBJ whole genome shotgun (WGS) entry which is preliminary data.</text>
</comment>
<protein>
    <submittedName>
        <fullName evidence="2">Uncharacterized protein</fullName>
    </submittedName>
</protein>
<evidence type="ECO:0000256" key="1">
    <source>
        <dbReference type="SAM" id="MobiDB-lite"/>
    </source>
</evidence>
<sequence length="204" mass="23994">MAKYNRIVQNHSNSDSMHSFQQENSLDMPEFESMGFSNNMLKEHEKLREMSAEHERKRRDWKKEYQAQSAKLDRANQMLKCEQQRLEDERNALYKLQQLVDQDKETLQRHVDNLRRTGNKTDSLYLTSLNCSSPQIARHTDDSPNSSLDRHEFVEAAGIDAPVRAGYTEQFEICQKYHEEVPFHEVLVGTTLTRCNMQDYFSTV</sequence>
<evidence type="ECO:0000313" key="2">
    <source>
        <dbReference type="EMBL" id="KAL3309368.1"/>
    </source>
</evidence>
<keyword evidence="3" id="KW-1185">Reference proteome</keyword>
<feature type="compositionally biased region" description="Polar residues" evidence="1">
    <location>
        <begin position="7"/>
        <end position="22"/>
    </location>
</feature>
<reference evidence="2 3" key="1">
    <citation type="submission" date="2024-11" db="EMBL/GenBank/DDBJ databases">
        <title>Adaptive evolution of stress response genes in parasites aligns with host niche diversity.</title>
        <authorList>
            <person name="Hahn C."/>
            <person name="Resl P."/>
        </authorList>
    </citation>
    <scope>NUCLEOTIDE SEQUENCE [LARGE SCALE GENOMIC DNA]</scope>
    <source>
        <strain evidence="2">EGGRZ-B1_66</strain>
        <tissue evidence="2">Body</tissue>
    </source>
</reference>
<evidence type="ECO:0000313" key="3">
    <source>
        <dbReference type="Proteomes" id="UP001626550"/>
    </source>
</evidence>
<feature type="region of interest" description="Disordered" evidence="1">
    <location>
        <begin position="1"/>
        <end position="22"/>
    </location>
</feature>